<comment type="caution">
    <text evidence="2">The sequence shown here is derived from an EMBL/GenBank/DDBJ whole genome shotgun (WGS) entry which is preliminary data.</text>
</comment>
<dbReference type="AlphaFoldDB" id="A0A1E1LAG0"/>
<gene>
    <name evidence="2" type="ORF">RCO7_04354</name>
</gene>
<protein>
    <submittedName>
        <fullName evidence="2">Uncharacterized protein</fullName>
    </submittedName>
</protein>
<proteinExistence type="predicted"/>
<feature type="region of interest" description="Disordered" evidence="1">
    <location>
        <begin position="105"/>
        <end position="138"/>
    </location>
</feature>
<reference evidence="3" key="1">
    <citation type="submission" date="2016-03" db="EMBL/GenBank/DDBJ databases">
        <authorList>
            <person name="Ploux O."/>
        </authorList>
    </citation>
    <scope>NUCLEOTIDE SEQUENCE [LARGE SCALE GENOMIC DNA]</scope>
    <source>
        <strain evidence="3">UK7</strain>
    </source>
</reference>
<dbReference type="EMBL" id="FJUW01000039">
    <property type="protein sequence ID" value="CZT06639.1"/>
    <property type="molecule type" value="Genomic_DNA"/>
</dbReference>
<organism evidence="2 3">
    <name type="scientific">Rhynchosporium graminicola</name>
    <dbReference type="NCBI Taxonomy" id="2792576"/>
    <lineage>
        <taxon>Eukaryota</taxon>
        <taxon>Fungi</taxon>
        <taxon>Dikarya</taxon>
        <taxon>Ascomycota</taxon>
        <taxon>Pezizomycotina</taxon>
        <taxon>Leotiomycetes</taxon>
        <taxon>Helotiales</taxon>
        <taxon>Ploettnerulaceae</taxon>
        <taxon>Rhynchosporium</taxon>
    </lineage>
</organism>
<dbReference type="InParanoid" id="A0A1E1LAG0"/>
<dbReference type="Proteomes" id="UP000178129">
    <property type="component" value="Unassembled WGS sequence"/>
</dbReference>
<evidence type="ECO:0000256" key="1">
    <source>
        <dbReference type="SAM" id="MobiDB-lite"/>
    </source>
</evidence>
<name>A0A1E1LAG0_9HELO</name>
<feature type="compositionally biased region" description="Basic and acidic residues" evidence="1">
    <location>
        <begin position="1"/>
        <end position="14"/>
    </location>
</feature>
<dbReference type="STRING" id="914237.A0A1E1LAG0"/>
<feature type="compositionally biased region" description="Basic residues" evidence="1">
    <location>
        <begin position="123"/>
        <end position="132"/>
    </location>
</feature>
<accession>A0A1E1LAG0</accession>
<evidence type="ECO:0000313" key="2">
    <source>
        <dbReference type="EMBL" id="CZT06639.1"/>
    </source>
</evidence>
<evidence type="ECO:0000313" key="3">
    <source>
        <dbReference type="Proteomes" id="UP000178129"/>
    </source>
</evidence>
<sequence>MDEKDQKTDIHTTMERQYYATDSDSGSAFVKRSVVPHEFRSDNRGVVHVPFHNKERQQNEARCLTFIRENTDVPLPDLLGLYEERGSWDLRTSFVKGVTLSQLFRRRSSDGDSRSEDACRYTTKPRKPRSRGTGRGFVPAWIRHERME</sequence>
<keyword evidence="3" id="KW-1185">Reference proteome</keyword>
<feature type="compositionally biased region" description="Basic and acidic residues" evidence="1">
    <location>
        <begin position="107"/>
        <end position="119"/>
    </location>
</feature>
<feature type="region of interest" description="Disordered" evidence="1">
    <location>
        <begin position="1"/>
        <end position="27"/>
    </location>
</feature>